<dbReference type="Pfam" id="PF06099">
    <property type="entry name" value="Phenol_hyd_sub"/>
    <property type="match status" value="1"/>
</dbReference>
<dbReference type="PIRSF" id="PIRSF000039">
    <property type="entry name" value="Phenol_monooxy_K"/>
    <property type="match status" value="1"/>
</dbReference>
<dbReference type="EMBL" id="QEXO01000004">
    <property type="protein sequence ID" value="PWE13503.1"/>
    <property type="molecule type" value="Genomic_DNA"/>
</dbReference>
<evidence type="ECO:0000313" key="1">
    <source>
        <dbReference type="EMBL" id="PWE13503.1"/>
    </source>
</evidence>
<dbReference type="OrthoDB" id="8564678at2"/>
<keyword evidence="4" id="KW-1185">Reference proteome</keyword>
<dbReference type="STRING" id="511.UZ73_17830"/>
<accession>A0A0M7DEF7</accession>
<gene>
    <name evidence="1" type="ORF">DF183_17040</name>
    <name evidence="2" type="ORF">M2J83_09735</name>
</gene>
<reference evidence="2 4" key="3">
    <citation type="submission" date="2022-05" db="EMBL/GenBank/DDBJ databases">
        <title>Complete sequence of strain NY11312.</title>
        <authorList>
            <person name="Zhou D."/>
        </authorList>
    </citation>
    <scope>NUCLEOTIDE SEQUENCE [LARGE SCALE GENOMIC DNA]</scope>
    <source>
        <strain evidence="2 4">NY11312</strain>
    </source>
</reference>
<dbReference type="RefSeq" id="WP_042480282.1">
    <property type="nucleotide sequence ID" value="NZ_CAXOJJ010000060.1"/>
</dbReference>
<reference evidence="1 3" key="2">
    <citation type="submission" date="2018-05" db="EMBL/GenBank/DDBJ databases">
        <authorList>
            <person name="Lanie J.A."/>
            <person name="Ng W.-L."/>
            <person name="Kazmierczak K.M."/>
            <person name="Andrzejewski T.M."/>
            <person name="Davidsen T.M."/>
            <person name="Wayne K.J."/>
            <person name="Tettelin H."/>
            <person name="Glass J.I."/>
            <person name="Rusch D."/>
            <person name="Podicherti R."/>
            <person name="Tsui H.-C.T."/>
            <person name="Winkler M.E."/>
        </authorList>
    </citation>
    <scope>NUCLEOTIDE SEQUENCE [LARGE SCALE GENOMIC DNA]</scope>
    <source>
        <strain evidence="1 3">YBY</strain>
    </source>
</reference>
<dbReference type="GeneID" id="29369386"/>
<protein>
    <submittedName>
        <fullName evidence="1 2">Phenol hydroxylase</fullName>
    </submittedName>
</protein>
<dbReference type="InterPro" id="IPR010353">
    <property type="entry name" value="DmpK"/>
</dbReference>
<dbReference type="KEGG" id="afa:UZ73_17830"/>
<dbReference type="Proteomes" id="UP000245216">
    <property type="component" value="Unassembled WGS sequence"/>
</dbReference>
<evidence type="ECO:0000313" key="2">
    <source>
        <dbReference type="EMBL" id="WBM40070.1"/>
    </source>
</evidence>
<dbReference type="AlphaFoldDB" id="A0A0M7DEF7"/>
<accession>A0A0S2JVJ1</accession>
<name>A0A0M7DEF7_ALCFA</name>
<dbReference type="Proteomes" id="UP001211866">
    <property type="component" value="Chromosome"/>
</dbReference>
<sequence length="90" mass="10336">MADTSLPTLTKYVRVRSPANARFVEFDFAIGQADLFVELVMPPAAFEQFCLQNNVQPMSEEQMRVNDENEEKWRFGYDTLVGNSRQAEAQ</sequence>
<organism evidence="1 3">
    <name type="scientific">Alcaligenes faecalis</name>
    <dbReference type="NCBI Taxonomy" id="511"/>
    <lineage>
        <taxon>Bacteria</taxon>
        <taxon>Pseudomonadati</taxon>
        <taxon>Pseudomonadota</taxon>
        <taxon>Betaproteobacteria</taxon>
        <taxon>Burkholderiales</taxon>
        <taxon>Alcaligenaceae</taxon>
        <taxon>Alcaligenes</taxon>
    </lineage>
</organism>
<reference evidence="1 3" key="1">
    <citation type="submission" date="2018-05" db="EMBL/GenBank/DDBJ databases">
        <title>Genome Sequence of an Efficient Indole-Degrading Bacterium, Alcaligenes sp.YBY.</title>
        <authorList>
            <person name="Yang B."/>
        </authorList>
    </citation>
    <scope>NUCLEOTIDE SEQUENCE [LARGE SCALE GENOMIC DNA]</scope>
    <source>
        <strain evidence="1 3">YBY</strain>
    </source>
</reference>
<proteinExistence type="predicted"/>
<dbReference type="EMBL" id="CP096916">
    <property type="protein sequence ID" value="WBM40070.1"/>
    <property type="molecule type" value="Genomic_DNA"/>
</dbReference>
<evidence type="ECO:0000313" key="3">
    <source>
        <dbReference type="Proteomes" id="UP000245216"/>
    </source>
</evidence>
<evidence type="ECO:0000313" key="4">
    <source>
        <dbReference type="Proteomes" id="UP001211866"/>
    </source>
</evidence>